<reference evidence="2 3" key="1">
    <citation type="submission" date="2018-02" db="EMBL/GenBank/DDBJ databases">
        <title>Genomic Encyclopedia of Archaeal and Bacterial Type Strains, Phase II (KMG-II): from individual species to whole genera.</title>
        <authorList>
            <person name="Goeker M."/>
        </authorList>
    </citation>
    <scope>NUCLEOTIDE SEQUENCE [LARGE SCALE GENOMIC DNA]</scope>
    <source>
        <strain evidence="2 3">YU 961-1</strain>
    </source>
</reference>
<accession>A0A2S6GTK4</accession>
<evidence type="ECO:0000256" key="1">
    <source>
        <dbReference type="SAM" id="MobiDB-lite"/>
    </source>
</evidence>
<comment type="caution">
    <text evidence="2">The sequence shown here is derived from an EMBL/GenBank/DDBJ whole genome shotgun (WGS) entry which is preliminary data.</text>
</comment>
<dbReference type="EMBL" id="PTIX01000005">
    <property type="protein sequence ID" value="PPK68575.1"/>
    <property type="molecule type" value="Genomic_DNA"/>
</dbReference>
<proteinExistence type="predicted"/>
<evidence type="ECO:0000313" key="2">
    <source>
        <dbReference type="EMBL" id="PPK68575.1"/>
    </source>
</evidence>
<name>A0A2S6GTK4_9PSEU</name>
<dbReference type="RefSeq" id="WP_146108012.1">
    <property type="nucleotide sequence ID" value="NZ_CP154825.1"/>
</dbReference>
<dbReference type="OrthoDB" id="3197455at2"/>
<protein>
    <recommendedName>
        <fullName evidence="4">Caspase domain-containing protein</fullName>
    </recommendedName>
</protein>
<sequence>MRSELAGPGARVLVIGTGTRAPGSALPDLPSVERSVREVADALAEVAGAADVRVVLDPADPRVAGQAISAAAAEATDVLVVYFVGHGLVSADNELYLATAASRDAVAGLEVDSLPFDTVRRRFGRAPRRRSWSCSTAATRDGPGTPSRP</sequence>
<organism evidence="2 3">
    <name type="scientific">Actinokineospora auranticolor</name>
    <dbReference type="NCBI Taxonomy" id="155976"/>
    <lineage>
        <taxon>Bacteria</taxon>
        <taxon>Bacillati</taxon>
        <taxon>Actinomycetota</taxon>
        <taxon>Actinomycetes</taxon>
        <taxon>Pseudonocardiales</taxon>
        <taxon>Pseudonocardiaceae</taxon>
        <taxon>Actinokineospora</taxon>
    </lineage>
</organism>
<gene>
    <name evidence="2" type="ORF">CLV40_105304</name>
</gene>
<dbReference type="Proteomes" id="UP000239203">
    <property type="component" value="Unassembled WGS sequence"/>
</dbReference>
<feature type="region of interest" description="Disordered" evidence="1">
    <location>
        <begin position="126"/>
        <end position="149"/>
    </location>
</feature>
<evidence type="ECO:0008006" key="4">
    <source>
        <dbReference type="Google" id="ProtNLM"/>
    </source>
</evidence>
<evidence type="ECO:0000313" key="3">
    <source>
        <dbReference type="Proteomes" id="UP000239203"/>
    </source>
</evidence>
<dbReference type="AlphaFoldDB" id="A0A2S6GTK4"/>
<keyword evidence="3" id="KW-1185">Reference proteome</keyword>